<feature type="compositionally biased region" description="Acidic residues" evidence="2">
    <location>
        <begin position="395"/>
        <end position="404"/>
    </location>
</feature>
<dbReference type="SUPFAM" id="SSF54928">
    <property type="entry name" value="RNA-binding domain, RBD"/>
    <property type="match status" value="1"/>
</dbReference>
<keyword evidence="5" id="KW-1185">Reference proteome</keyword>
<dbReference type="Proteomes" id="UP000265520">
    <property type="component" value="Unassembled WGS sequence"/>
</dbReference>
<proteinExistence type="predicted"/>
<dbReference type="SMART" id="SM00360">
    <property type="entry name" value="RRM"/>
    <property type="match status" value="1"/>
</dbReference>
<evidence type="ECO:0000256" key="2">
    <source>
        <dbReference type="SAM" id="MobiDB-lite"/>
    </source>
</evidence>
<dbReference type="EMBL" id="LXQA010001533">
    <property type="protein sequence ID" value="MCH80824.1"/>
    <property type="molecule type" value="Genomic_DNA"/>
</dbReference>
<reference evidence="4 5" key="1">
    <citation type="journal article" date="2018" name="Front. Plant Sci.">
        <title>Red Clover (Trifolium pratense) and Zigzag Clover (T. medium) - A Picture of Genomic Similarities and Differences.</title>
        <authorList>
            <person name="Dluhosova J."/>
            <person name="Istvanek J."/>
            <person name="Nedelnik J."/>
            <person name="Repkova J."/>
        </authorList>
    </citation>
    <scope>NUCLEOTIDE SEQUENCE [LARGE SCALE GENOMIC DNA]</scope>
    <source>
        <strain evidence="5">cv. 10/8</strain>
        <tissue evidence="4">Leaf</tissue>
    </source>
</reference>
<dbReference type="PROSITE" id="PS50102">
    <property type="entry name" value="RRM"/>
    <property type="match status" value="1"/>
</dbReference>
<dbReference type="PANTHER" id="PTHR34427:SF5">
    <property type="entry name" value="DUF4283 DOMAIN-CONTAINING PROTEIN"/>
    <property type="match status" value="1"/>
</dbReference>
<feature type="compositionally biased region" description="Polar residues" evidence="2">
    <location>
        <begin position="155"/>
        <end position="164"/>
    </location>
</feature>
<evidence type="ECO:0000259" key="3">
    <source>
        <dbReference type="PROSITE" id="PS50102"/>
    </source>
</evidence>
<dbReference type="CDD" id="cd00590">
    <property type="entry name" value="RRM_SF"/>
    <property type="match status" value="1"/>
</dbReference>
<dbReference type="PANTHER" id="PTHR34427">
    <property type="entry name" value="DUF4283 DOMAIN PROTEIN"/>
    <property type="match status" value="1"/>
</dbReference>
<feature type="domain" description="RRM" evidence="3">
    <location>
        <begin position="50"/>
        <end position="127"/>
    </location>
</feature>
<feature type="region of interest" description="Disordered" evidence="2">
    <location>
        <begin position="395"/>
        <end position="417"/>
    </location>
</feature>
<dbReference type="Gene3D" id="3.30.70.330">
    <property type="match status" value="1"/>
</dbReference>
<sequence>MDLERERDSERERDLEGWTCVRPRRRRGSRLDQDKAIKNSITNTGAVGSTTCYVNNLPEDVGQKEVERMFERWGKVVDVYIAKKRNKMGKVFGFVRYANVKDERWLESQLRDIWFGTYKVWVNISRFEKPNKKFQYGETSKEANGADTRKKEQRTTNVSNNTKNYARRGQSVRREGKTFAEAIQNKETVQKKEVAQRDEIKVDSGMEGTSLSVTIKEEEMAWAKQGFVGFVRNIEEIDLLQQRMVDEGITTVRVIPMGGEKVFIKADENEDLKTLIREAENFFQQLFSVVRQWEPRDSTGARCVWIRAFGVPVHAWRRSVFSLLTNSVGRLIKIDQITENMERLDVARLFVRTSILEAINKVIKIRINNECFTIRITEEMCDCGVVEVEEEQECDENSEEDGVEVDSVNSDETLVPPSISTMEDEENLQKIEENFEKIMEEENDMTTLNVGSINQQTKELNVPQDTNRMEENNHLEKVQEINGVGDKGTDDGGHVGLKGNGELFNISGVDHINGGTTHLMNGASDIGQPLEELSPINQLGAYGPYEEVGTKLVNHNLANKSIGLDGPQLEGPTQSNIGAVNTRTSEQKVDLHLNQDQAQREVQRSTTSNTHIVGASREYVNGAELVDKQLTQNGTCDENQSIETRNEVAGRAQSPKEIRKRRIDILREKKKKAIRKGKKEESRCTCSQRSRTQNQVNTNSNILLFENEADRNNWVILHGEAKEVARNVWDLGRDYGLIHKGEEGEILQELTIGVKGGEVAP</sequence>
<accession>A0A392M2I8</accession>
<evidence type="ECO:0000313" key="5">
    <source>
        <dbReference type="Proteomes" id="UP000265520"/>
    </source>
</evidence>
<gene>
    <name evidence="4" type="ORF">A2U01_0001598</name>
</gene>
<feature type="region of interest" description="Disordered" evidence="2">
    <location>
        <begin position="138"/>
        <end position="171"/>
    </location>
</feature>
<dbReference type="AlphaFoldDB" id="A0A392M2I8"/>
<feature type="region of interest" description="Disordered" evidence="2">
    <location>
        <begin position="670"/>
        <end position="692"/>
    </location>
</feature>
<dbReference type="InterPro" id="IPR000504">
    <property type="entry name" value="RRM_dom"/>
</dbReference>
<dbReference type="InterPro" id="IPR012677">
    <property type="entry name" value="Nucleotide-bd_a/b_plait_sf"/>
</dbReference>
<dbReference type="Pfam" id="PF00076">
    <property type="entry name" value="RRM_1"/>
    <property type="match status" value="1"/>
</dbReference>
<keyword evidence="1" id="KW-0694">RNA-binding</keyword>
<name>A0A392M2I8_9FABA</name>
<evidence type="ECO:0000256" key="1">
    <source>
        <dbReference type="PROSITE-ProRule" id="PRU00176"/>
    </source>
</evidence>
<protein>
    <recommendedName>
        <fullName evidence="3">RRM domain-containing protein</fullName>
    </recommendedName>
</protein>
<dbReference type="GO" id="GO:0003723">
    <property type="term" value="F:RNA binding"/>
    <property type="evidence" value="ECO:0007669"/>
    <property type="project" value="UniProtKB-UniRule"/>
</dbReference>
<comment type="caution">
    <text evidence="4">The sequence shown here is derived from an EMBL/GenBank/DDBJ whole genome shotgun (WGS) entry which is preliminary data.</text>
</comment>
<organism evidence="4 5">
    <name type="scientific">Trifolium medium</name>
    <dbReference type="NCBI Taxonomy" id="97028"/>
    <lineage>
        <taxon>Eukaryota</taxon>
        <taxon>Viridiplantae</taxon>
        <taxon>Streptophyta</taxon>
        <taxon>Embryophyta</taxon>
        <taxon>Tracheophyta</taxon>
        <taxon>Spermatophyta</taxon>
        <taxon>Magnoliopsida</taxon>
        <taxon>eudicotyledons</taxon>
        <taxon>Gunneridae</taxon>
        <taxon>Pentapetalae</taxon>
        <taxon>rosids</taxon>
        <taxon>fabids</taxon>
        <taxon>Fabales</taxon>
        <taxon>Fabaceae</taxon>
        <taxon>Papilionoideae</taxon>
        <taxon>50 kb inversion clade</taxon>
        <taxon>NPAAA clade</taxon>
        <taxon>Hologalegina</taxon>
        <taxon>IRL clade</taxon>
        <taxon>Trifolieae</taxon>
        <taxon>Trifolium</taxon>
    </lineage>
</organism>
<dbReference type="InterPro" id="IPR035979">
    <property type="entry name" value="RBD_domain_sf"/>
</dbReference>
<evidence type="ECO:0000313" key="4">
    <source>
        <dbReference type="EMBL" id="MCH80824.1"/>
    </source>
</evidence>